<accession>A0A7W5ZJ90</accession>
<dbReference type="Proteomes" id="UP000541352">
    <property type="component" value="Unassembled WGS sequence"/>
</dbReference>
<reference evidence="2 3" key="1">
    <citation type="submission" date="2020-08" db="EMBL/GenBank/DDBJ databases">
        <title>Genomic Encyclopedia of Type Strains, Phase IV (KMG-IV): sequencing the most valuable type-strain genomes for metagenomic binning, comparative biology and taxonomic classification.</title>
        <authorList>
            <person name="Goeker M."/>
        </authorList>
    </citation>
    <scope>NUCLEOTIDE SEQUENCE [LARGE SCALE GENOMIC DNA]</scope>
    <source>
        <strain evidence="2 3">DSM 17976</strain>
    </source>
</reference>
<gene>
    <name evidence="2" type="ORF">FHS57_001637</name>
</gene>
<keyword evidence="1" id="KW-0175">Coiled coil</keyword>
<evidence type="ECO:0000313" key="3">
    <source>
        <dbReference type="Proteomes" id="UP000541352"/>
    </source>
</evidence>
<dbReference type="AlphaFoldDB" id="A0A7W5ZJ90"/>
<organism evidence="2 3">
    <name type="scientific">Runella defluvii</name>
    <dbReference type="NCBI Taxonomy" id="370973"/>
    <lineage>
        <taxon>Bacteria</taxon>
        <taxon>Pseudomonadati</taxon>
        <taxon>Bacteroidota</taxon>
        <taxon>Cytophagia</taxon>
        <taxon>Cytophagales</taxon>
        <taxon>Spirosomataceae</taxon>
        <taxon>Runella</taxon>
    </lineage>
</organism>
<comment type="caution">
    <text evidence="2">The sequence shown here is derived from an EMBL/GenBank/DDBJ whole genome shotgun (WGS) entry which is preliminary data.</text>
</comment>
<dbReference type="RefSeq" id="WP_183972352.1">
    <property type="nucleotide sequence ID" value="NZ_JACIBY010000003.1"/>
</dbReference>
<keyword evidence="3" id="KW-1185">Reference proteome</keyword>
<name>A0A7W5ZJ90_9BACT</name>
<evidence type="ECO:0000313" key="2">
    <source>
        <dbReference type="EMBL" id="MBB3837640.1"/>
    </source>
</evidence>
<feature type="coiled-coil region" evidence="1">
    <location>
        <begin position="4"/>
        <end position="45"/>
    </location>
</feature>
<sequence length="95" mass="11303">MKTVENKKQVNSELTAMREEINKRLDEVLKKLETRKESNESLEKLQPSHVCKKMGWSRSKFEQFKRDGLFRTTKIGGKVYVYASDLQRLFPKDFF</sequence>
<evidence type="ECO:0000256" key="1">
    <source>
        <dbReference type="SAM" id="Coils"/>
    </source>
</evidence>
<protein>
    <submittedName>
        <fullName evidence="2">Uncharacterized protein</fullName>
    </submittedName>
</protein>
<dbReference type="EMBL" id="JACIBY010000003">
    <property type="protein sequence ID" value="MBB3837640.1"/>
    <property type="molecule type" value="Genomic_DNA"/>
</dbReference>
<proteinExistence type="predicted"/>